<evidence type="ECO:0000313" key="2">
    <source>
        <dbReference type="EMBL" id="RYO85583.1"/>
    </source>
</evidence>
<gene>
    <name evidence="2" type="ORF">DL764_009143</name>
</gene>
<keyword evidence="3" id="KW-1185">Reference proteome</keyword>
<reference evidence="2 3" key="1">
    <citation type="submission" date="2018-06" db="EMBL/GenBank/DDBJ databases">
        <title>Complete Genomes of Monosporascus.</title>
        <authorList>
            <person name="Robinson A.J."/>
            <person name="Natvig D.O."/>
        </authorList>
    </citation>
    <scope>NUCLEOTIDE SEQUENCE [LARGE SCALE GENOMIC DNA]</scope>
    <source>
        <strain evidence="2 3">CBS 110550</strain>
    </source>
</reference>
<feature type="region of interest" description="Disordered" evidence="1">
    <location>
        <begin position="122"/>
        <end position="141"/>
    </location>
</feature>
<proteinExistence type="predicted"/>
<dbReference type="Gene3D" id="3.20.20.80">
    <property type="entry name" value="Glycosidases"/>
    <property type="match status" value="1"/>
</dbReference>
<evidence type="ECO:0000313" key="3">
    <source>
        <dbReference type="Proteomes" id="UP000293360"/>
    </source>
</evidence>
<sequence>MRDDRTPPASTAHPPVPLTVSPFVSLPTAATFPYTYKSMPAPATGITGATDDEKFKYVVSPSGHAPYPDEIVASCQALQAYIARMREDMEVTLRRMEERIRERDLAEKRRVVPGWLDSDARLLEPERKSGPAPGAAAEKADVAGQDVITGQLADMSIAESAGVSEMAPGISITYLIVAAIHINEDPHGLTLNDYPPSDPCFALLWAEFRVAQVSGVTVMGMFGGAAKGSYARLDGDREAFDRYYALLYELIRERVSHAGVIRFVDRLRADFGAAFVITLAPVATALLDARRNLSGFDYEALEAARGA</sequence>
<evidence type="ECO:0000256" key="1">
    <source>
        <dbReference type="SAM" id="MobiDB-lite"/>
    </source>
</evidence>
<accession>A0A4V1X923</accession>
<dbReference type="InterPro" id="IPR017853">
    <property type="entry name" value="GH"/>
</dbReference>
<comment type="caution">
    <text evidence="2">The sequence shown here is derived from an EMBL/GenBank/DDBJ whole genome shotgun (WGS) entry which is preliminary data.</text>
</comment>
<dbReference type="EMBL" id="QJNU01000808">
    <property type="protein sequence ID" value="RYO85583.1"/>
    <property type="molecule type" value="Genomic_DNA"/>
</dbReference>
<dbReference type="PANTHER" id="PTHR42089:SF1">
    <property type="entry name" value="YALI0F09427P"/>
    <property type="match status" value="1"/>
</dbReference>
<dbReference type="OrthoDB" id="5344687at2759"/>
<dbReference type="Proteomes" id="UP000293360">
    <property type="component" value="Unassembled WGS sequence"/>
</dbReference>
<protein>
    <submittedName>
        <fullName evidence="2">Uncharacterized protein</fullName>
    </submittedName>
</protein>
<name>A0A4V1X923_9PEZI</name>
<dbReference type="SUPFAM" id="SSF51445">
    <property type="entry name" value="(Trans)glycosidases"/>
    <property type="match status" value="1"/>
</dbReference>
<dbReference type="PANTHER" id="PTHR42089">
    <property type="entry name" value="YALI0F09427P"/>
    <property type="match status" value="1"/>
</dbReference>
<organism evidence="2 3">
    <name type="scientific">Monosporascus ibericus</name>
    <dbReference type="NCBI Taxonomy" id="155417"/>
    <lineage>
        <taxon>Eukaryota</taxon>
        <taxon>Fungi</taxon>
        <taxon>Dikarya</taxon>
        <taxon>Ascomycota</taxon>
        <taxon>Pezizomycotina</taxon>
        <taxon>Sordariomycetes</taxon>
        <taxon>Xylariomycetidae</taxon>
        <taxon>Xylariales</taxon>
        <taxon>Xylariales incertae sedis</taxon>
        <taxon>Monosporascus</taxon>
    </lineage>
</organism>
<dbReference type="AlphaFoldDB" id="A0A4V1X923"/>